<dbReference type="OrthoDB" id="200487at2157"/>
<protein>
    <recommendedName>
        <fullName evidence="1">DUF7344 domain-containing protein</fullName>
    </recommendedName>
</protein>
<dbReference type="InterPro" id="IPR036390">
    <property type="entry name" value="WH_DNA-bd_sf"/>
</dbReference>
<keyword evidence="3" id="KW-1185">Reference proteome</keyword>
<dbReference type="Proteomes" id="UP000011531">
    <property type="component" value="Unassembled WGS sequence"/>
</dbReference>
<feature type="domain" description="DUF7344" evidence="1">
    <location>
        <begin position="7"/>
        <end position="81"/>
    </location>
</feature>
<comment type="caution">
    <text evidence="2">The sequence shown here is derived from an EMBL/GenBank/DDBJ whole genome shotgun (WGS) entry which is preliminary data.</text>
</comment>
<dbReference type="InterPro" id="IPR036388">
    <property type="entry name" value="WH-like_DNA-bd_sf"/>
</dbReference>
<evidence type="ECO:0000313" key="2">
    <source>
        <dbReference type="EMBL" id="ELY55669.1"/>
    </source>
</evidence>
<dbReference type="AlphaFoldDB" id="L9X1M3"/>
<accession>L9X1M3</accession>
<sequence>MDTHEAFAILSDSDRQHVLEELLETDGRSTVGVLADQLAARRKNRADELDRERAEVHLVHNHLPRLAEHGVIEYDRESGEVVLVELGDLEPYLTDPIRKRQIPLDE</sequence>
<organism evidence="2 3">
    <name type="scientific">Natronococcus jeotgali DSM 18795</name>
    <dbReference type="NCBI Taxonomy" id="1227498"/>
    <lineage>
        <taxon>Archaea</taxon>
        <taxon>Methanobacteriati</taxon>
        <taxon>Methanobacteriota</taxon>
        <taxon>Stenosarchaea group</taxon>
        <taxon>Halobacteria</taxon>
        <taxon>Halobacteriales</taxon>
        <taxon>Natrialbaceae</taxon>
        <taxon>Natronococcus</taxon>
    </lineage>
</organism>
<dbReference type="RefSeq" id="WP_008424997.1">
    <property type="nucleotide sequence ID" value="NZ_AOIA01000128.1"/>
</dbReference>
<gene>
    <name evidence="2" type="ORF">C492_15381</name>
</gene>
<dbReference type="InterPro" id="IPR055768">
    <property type="entry name" value="DUF7344"/>
</dbReference>
<proteinExistence type="predicted"/>
<dbReference type="EMBL" id="AOIA01000128">
    <property type="protein sequence ID" value="ELY55669.1"/>
    <property type="molecule type" value="Genomic_DNA"/>
</dbReference>
<evidence type="ECO:0000259" key="1">
    <source>
        <dbReference type="Pfam" id="PF24035"/>
    </source>
</evidence>
<name>L9X1M3_9EURY</name>
<dbReference type="Pfam" id="PF24035">
    <property type="entry name" value="DUF7344"/>
    <property type="match status" value="1"/>
</dbReference>
<dbReference type="Gene3D" id="1.10.10.10">
    <property type="entry name" value="Winged helix-like DNA-binding domain superfamily/Winged helix DNA-binding domain"/>
    <property type="match status" value="1"/>
</dbReference>
<evidence type="ECO:0000313" key="3">
    <source>
        <dbReference type="Proteomes" id="UP000011531"/>
    </source>
</evidence>
<reference evidence="2 3" key="1">
    <citation type="journal article" date="2014" name="PLoS Genet.">
        <title>Phylogenetically driven sequencing of extremely halophilic archaea reveals strategies for static and dynamic osmo-response.</title>
        <authorList>
            <person name="Becker E.A."/>
            <person name="Seitzer P.M."/>
            <person name="Tritt A."/>
            <person name="Larsen D."/>
            <person name="Krusor M."/>
            <person name="Yao A.I."/>
            <person name="Wu D."/>
            <person name="Madern D."/>
            <person name="Eisen J.A."/>
            <person name="Darling A.E."/>
            <person name="Facciotti M.T."/>
        </authorList>
    </citation>
    <scope>NUCLEOTIDE SEQUENCE [LARGE SCALE GENOMIC DNA]</scope>
    <source>
        <strain evidence="2 3">DSM 18795</strain>
    </source>
</reference>
<dbReference type="SUPFAM" id="SSF46785">
    <property type="entry name" value="Winged helix' DNA-binding domain"/>
    <property type="match status" value="1"/>
</dbReference>